<evidence type="ECO:0000313" key="3">
    <source>
        <dbReference type="Proteomes" id="UP000654370"/>
    </source>
</evidence>
<gene>
    <name evidence="2" type="ORF">INT43_001443</name>
</gene>
<evidence type="ECO:0000313" key="2">
    <source>
        <dbReference type="EMBL" id="KAG2171967.1"/>
    </source>
</evidence>
<feature type="compositionally biased region" description="Basic and acidic residues" evidence="1">
    <location>
        <begin position="112"/>
        <end position="124"/>
    </location>
</feature>
<name>A0A8H7U8G4_MORIS</name>
<dbReference type="Proteomes" id="UP000654370">
    <property type="component" value="Unassembled WGS sequence"/>
</dbReference>
<protein>
    <submittedName>
        <fullName evidence="2">Uncharacterized protein</fullName>
    </submittedName>
</protein>
<sequence>MSLVRANAPFSCHASPVDMHTEMPPLKSHVSPGYTSEELPVAHANVKYERHWRFRLIDKNIAVESCNKGCTRLFRFNDHIMLSAEDVQREQLSTFLAISNRQAAITNPHVSQEAKEHSKQKLSEIRSQGYTSEESQAEARSTRYRESQRQNVANQEAVGEEEQPKKEEGEEDEVSEEEE</sequence>
<dbReference type="Pfam" id="PF10346">
    <property type="entry name" value="Con-6"/>
    <property type="match status" value="1"/>
</dbReference>
<keyword evidence="3" id="KW-1185">Reference proteome</keyword>
<dbReference type="InterPro" id="IPR018824">
    <property type="entry name" value="Conidiation-specific_6"/>
</dbReference>
<organism evidence="2 3">
    <name type="scientific">Mortierella isabellina</name>
    <name type="common">Filamentous fungus</name>
    <name type="synonym">Umbelopsis isabellina</name>
    <dbReference type="NCBI Taxonomy" id="91625"/>
    <lineage>
        <taxon>Eukaryota</taxon>
        <taxon>Fungi</taxon>
        <taxon>Fungi incertae sedis</taxon>
        <taxon>Mucoromycota</taxon>
        <taxon>Mucoromycotina</taxon>
        <taxon>Umbelopsidomycetes</taxon>
        <taxon>Umbelopsidales</taxon>
        <taxon>Umbelopsidaceae</taxon>
        <taxon>Umbelopsis</taxon>
    </lineage>
</organism>
<dbReference type="EMBL" id="JAEPQZ010000018">
    <property type="protein sequence ID" value="KAG2171967.1"/>
    <property type="molecule type" value="Genomic_DNA"/>
</dbReference>
<dbReference type="AlphaFoldDB" id="A0A8H7U8G4"/>
<accession>A0A8H7U8G4</accession>
<dbReference type="OrthoDB" id="5419162at2759"/>
<feature type="compositionally biased region" description="Polar residues" evidence="1">
    <location>
        <begin position="125"/>
        <end position="134"/>
    </location>
</feature>
<feature type="region of interest" description="Disordered" evidence="1">
    <location>
        <begin position="108"/>
        <end position="179"/>
    </location>
</feature>
<proteinExistence type="predicted"/>
<comment type="caution">
    <text evidence="2">The sequence shown here is derived from an EMBL/GenBank/DDBJ whole genome shotgun (WGS) entry which is preliminary data.</text>
</comment>
<feature type="compositionally biased region" description="Acidic residues" evidence="1">
    <location>
        <begin position="169"/>
        <end position="179"/>
    </location>
</feature>
<evidence type="ECO:0000256" key="1">
    <source>
        <dbReference type="SAM" id="MobiDB-lite"/>
    </source>
</evidence>
<reference evidence="2" key="1">
    <citation type="submission" date="2020-12" db="EMBL/GenBank/DDBJ databases">
        <title>Metabolic potential, ecology and presence of endohyphal bacteria is reflected in genomic diversity of Mucoromycotina.</title>
        <authorList>
            <person name="Muszewska A."/>
            <person name="Okrasinska A."/>
            <person name="Steczkiewicz K."/>
            <person name="Drgas O."/>
            <person name="Orlowska M."/>
            <person name="Perlinska-Lenart U."/>
            <person name="Aleksandrzak-Piekarczyk T."/>
            <person name="Szatraj K."/>
            <person name="Zielenkiewicz U."/>
            <person name="Pilsyk S."/>
            <person name="Malc E."/>
            <person name="Mieczkowski P."/>
            <person name="Kruszewska J.S."/>
            <person name="Biernat P."/>
            <person name="Pawlowska J."/>
        </authorList>
    </citation>
    <scope>NUCLEOTIDE SEQUENCE</scope>
    <source>
        <strain evidence="2">WA0000067209</strain>
    </source>
</reference>